<dbReference type="OrthoDB" id="2695569at2"/>
<gene>
    <name evidence="2" type="ORF">EH198_00905</name>
</gene>
<keyword evidence="3" id="KW-1185">Reference proteome</keyword>
<reference evidence="2 3" key="1">
    <citation type="submission" date="2018-11" db="EMBL/GenBank/DDBJ databases">
        <title>Genome sequence of strain 7197.</title>
        <authorList>
            <person name="Gao J."/>
            <person name="Sun J."/>
        </authorList>
    </citation>
    <scope>NUCLEOTIDE SEQUENCE [LARGE SCALE GENOMIC DNA]</scope>
    <source>
        <strain evidence="2 3">7197</strain>
    </source>
</reference>
<feature type="compositionally biased region" description="Basic and acidic residues" evidence="1">
    <location>
        <begin position="241"/>
        <end position="253"/>
    </location>
</feature>
<dbReference type="Proteomes" id="UP000282529">
    <property type="component" value="Unassembled WGS sequence"/>
</dbReference>
<feature type="region of interest" description="Disordered" evidence="1">
    <location>
        <begin position="229"/>
        <end position="253"/>
    </location>
</feature>
<organism evidence="2 3">
    <name type="scientific">Paenibacillus rhizophilus</name>
    <dbReference type="NCBI Taxonomy" id="1850366"/>
    <lineage>
        <taxon>Bacteria</taxon>
        <taxon>Bacillati</taxon>
        <taxon>Bacillota</taxon>
        <taxon>Bacilli</taxon>
        <taxon>Bacillales</taxon>
        <taxon>Paenibacillaceae</taxon>
        <taxon>Paenibacillus</taxon>
    </lineage>
</organism>
<evidence type="ECO:0000313" key="3">
    <source>
        <dbReference type="Proteomes" id="UP000282529"/>
    </source>
</evidence>
<dbReference type="RefSeq" id="WP_124693678.1">
    <property type="nucleotide sequence ID" value="NZ_JBHUFE010000016.1"/>
</dbReference>
<name>A0A3N9P9Y9_9BACL</name>
<dbReference type="AlphaFoldDB" id="A0A3N9P9Y9"/>
<proteinExistence type="predicted"/>
<evidence type="ECO:0000256" key="1">
    <source>
        <dbReference type="SAM" id="MobiDB-lite"/>
    </source>
</evidence>
<dbReference type="EMBL" id="RQPI01000001">
    <property type="protein sequence ID" value="RQW13021.1"/>
    <property type="molecule type" value="Genomic_DNA"/>
</dbReference>
<evidence type="ECO:0000313" key="2">
    <source>
        <dbReference type="EMBL" id="RQW13021.1"/>
    </source>
</evidence>
<sequence>MNTTHCTAVNPAPPLPKLYDYIVERALLDMAEICGDGGKGLPLWRQQVQYAVGHTLNDYYSLAPEVRRQTPIQFILERRWPPQSRCFLSLMHYLKVKNTICDELIRLVGGNPEEDIPFMLYEQWHVPVPELQMELSMIFQLVWHSRRNGSGLKVQKFMVCGNEEVVLGFLHMANVFCRKAYGMPPVSVEIHFLMEGEKRSCEGDFFTLEASLDYLRLLSHLNGESNNGSAGCGAEGASRSRSGEDVLPRHLLM</sequence>
<protein>
    <submittedName>
        <fullName evidence="2">Uncharacterized protein</fullName>
    </submittedName>
</protein>
<comment type="caution">
    <text evidence="2">The sequence shown here is derived from an EMBL/GenBank/DDBJ whole genome shotgun (WGS) entry which is preliminary data.</text>
</comment>
<accession>A0A3N9P9Y9</accession>